<dbReference type="GeneID" id="37051704"/>
<evidence type="ECO:0000256" key="1">
    <source>
        <dbReference type="SAM" id="MobiDB-lite"/>
    </source>
</evidence>
<feature type="region of interest" description="Disordered" evidence="1">
    <location>
        <begin position="88"/>
        <end position="126"/>
    </location>
</feature>
<keyword evidence="3" id="KW-1185">Reference proteome</keyword>
<dbReference type="VEuPathDB" id="FungiDB:BO83DRAFT_366901"/>
<evidence type="ECO:0000313" key="3">
    <source>
        <dbReference type="Proteomes" id="UP000246171"/>
    </source>
</evidence>
<dbReference type="EMBL" id="MSFU01000024">
    <property type="protein sequence ID" value="PWY66599.1"/>
    <property type="molecule type" value="Genomic_DNA"/>
</dbReference>
<name>A0A317UZ12_ASPEC</name>
<organism evidence="2 3">
    <name type="scientific">Aspergillus eucalypticola (strain CBS 122712 / IBT 29274)</name>
    <dbReference type="NCBI Taxonomy" id="1448314"/>
    <lineage>
        <taxon>Eukaryota</taxon>
        <taxon>Fungi</taxon>
        <taxon>Dikarya</taxon>
        <taxon>Ascomycota</taxon>
        <taxon>Pezizomycotina</taxon>
        <taxon>Eurotiomycetes</taxon>
        <taxon>Eurotiomycetidae</taxon>
        <taxon>Eurotiales</taxon>
        <taxon>Aspergillaceae</taxon>
        <taxon>Aspergillus</taxon>
        <taxon>Aspergillus subgen. Circumdati</taxon>
    </lineage>
</organism>
<dbReference type="InterPro" id="IPR025204">
    <property type="entry name" value="CENP-L"/>
</dbReference>
<comment type="caution">
    <text evidence="2">The sequence shown here is derived from an EMBL/GenBank/DDBJ whole genome shotgun (WGS) entry which is preliminary data.</text>
</comment>
<feature type="region of interest" description="Disordered" evidence="1">
    <location>
        <begin position="153"/>
        <end position="174"/>
    </location>
</feature>
<dbReference type="Proteomes" id="UP000246171">
    <property type="component" value="Unassembled WGS sequence"/>
</dbReference>
<dbReference type="Pfam" id="PF13092">
    <property type="entry name" value="CENP-L"/>
    <property type="match status" value="1"/>
</dbReference>
<dbReference type="AlphaFoldDB" id="A0A317UZ12"/>
<feature type="compositionally biased region" description="Polar residues" evidence="1">
    <location>
        <begin position="114"/>
        <end position="126"/>
    </location>
</feature>
<gene>
    <name evidence="2" type="ORF">BO83DRAFT_366901</name>
</gene>
<dbReference type="RefSeq" id="XP_025385061.1">
    <property type="nucleotide sequence ID" value="XM_025529742.1"/>
</dbReference>
<protein>
    <submittedName>
        <fullName evidence="2">Uncharacterized protein</fullName>
    </submittedName>
</protein>
<proteinExistence type="predicted"/>
<accession>A0A317UZ12</accession>
<dbReference type="OrthoDB" id="8864979at2759"/>
<sequence>MMQTSLLNTSWTLHRLSPLHHGRDFDSLVNNPAALKFYATRLRDQVTAASFPIALQSTGPLPTTDDDTLSRTGALQSCTWEPIPSLSFSDIEHERDPENGSQTSNGPRSRARTQRSAPASHTSSKEGSGILVKLEYENATYKAALLSLSSLPTIQTETTPKPRTRRTRSQTQTHATHLPLLLTRFPAPLRQTFVSFLSSTFDTYCSPLRLPSRFIGTALNTYINTLNSEDGSGPMNAVEIVKELHLTLSFPAFAAPDLRTLNITVPRESLSGFLGAGNNGDGSESDVLAVLSAYLEEHLAMKFDLTGGKTEPTLKGQDHVRLARIACGGFVLGGDGKLKLVASTPAGENGDSDTAAGRSNHLALRACEVLLSDILRRAEMNEDKDQKP</sequence>
<reference evidence="2" key="1">
    <citation type="submission" date="2016-12" db="EMBL/GenBank/DDBJ databases">
        <title>The genomes of Aspergillus section Nigri reveals drivers in fungal speciation.</title>
        <authorList>
            <consortium name="DOE Joint Genome Institute"/>
            <person name="Vesth T.C."/>
            <person name="Nybo J."/>
            <person name="Theobald S."/>
            <person name="Brandl J."/>
            <person name="Frisvad J.C."/>
            <person name="Nielsen K.F."/>
            <person name="Lyhne E.K."/>
            <person name="Kogle M.E."/>
            <person name="Kuo A."/>
            <person name="Riley R."/>
            <person name="Clum A."/>
            <person name="Nolan M."/>
            <person name="Lipzen A."/>
            <person name="Salamov A."/>
            <person name="Henrissat B."/>
            <person name="Wiebenga A."/>
            <person name="De vries R.P."/>
            <person name="Grigoriev I.V."/>
            <person name="Mortensen U.H."/>
            <person name="Andersen M.R."/>
            <person name="Baker S.E."/>
        </authorList>
    </citation>
    <scope>NUCLEOTIDE SEQUENCE</scope>
    <source>
        <strain evidence="2">CBS 122712</strain>
    </source>
</reference>
<evidence type="ECO:0000313" key="2">
    <source>
        <dbReference type="EMBL" id="PWY66599.1"/>
    </source>
</evidence>